<comment type="caution">
    <text evidence="2">The sequence shown here is derived from an EMBL/GenBank/DDBJ whole genome shotgun (WGS) entry which is preliminary data.</text>
</comment>
<proteinExistence type="predicted"/>
<evidence type="ECO:0000313" key="2">
    <source>
        <dbReference type="EMBL" id="GJT22903.1"/>
    </source>
</evidence>
<evidence type="ECO:0000313" key="3">
    <source>
        <dbReference type="Proteomes" id="UP001151760"/>
    </source>
</evidence>
<name>A0ABQ5CA67_9ASTR</name>
<feature type="compositionally biased region" description="Low complexity" evidence="1">
    <location>
        <begin position="1"/>
        <end position="15"/>
    </location>
</feature>
<accession>A0ABQ5CA67</accession>
<protein>
    <submittedName>
        <fullName evidence="2">Uncharacterized protein</fullName>
    </submittedName>
</protein>
<feature type="region of interest" description="Disordered" evidence="1">
    <location>
        <begin position="1"/>
        <end position="21"/>
    </location>
</feature>
<dbReference type="Proteomes" id="UP001151760">
    <property type="component" value="Unassembled WGS sequence"/>
</dbReference>
<organism evidence="2 3">
    <name type="scientific">Tanacetum coccineum</name>
    <dbReference type="NCBI Taxonomy" id="301880"/>
    <lineage>
        <taxon>Eukaryota</taxon>
        <taxon>Viridiplantae</taxon>
        <taxon>Streptophyta</taxon>
        <taxon>Embryophyta</taxon>
        <taxon>Tracheophyta</taxon>
        <taxon>Spermatophyta</taxon>
        <taxon>Magnoliopsida</taxon>
        <taxon>eudicotyledons</taxon>
        <taxon>Gunneridae</taxon>
        <taxon>Pentapetalae</taxon>
        <taxon>asterids</taxon>
        <taxon>campanulids</taxon>
        <taxon>Asterales</taxon>
        <taxon>Asteraceae</taxon>
        <taxon>Asteroideae</taxon>
        <taxon>Anthemideae</taxon>
        <taxon>Anthemidinae</taxon>
        <taxon>Tanacetum</taxon>
    </lineage>
</organism>
<evidence type="ECO:0000256" key="1">
    <source>
        <dbReference type="SAM" id="MobiDB-lite"/>
    </source>
</evidence>
<reference evidence="2" key="2">
    <citation type="submission" date="2022-01" db="EMBL/GenBank/DDBJ databases">
        <authorList>
            <person name="Yamashiro T."/>
            <person name="Shiraishi A."/>
            <person name="Satake H."/>
            <person name="Nakayama K."/>
        </authorList>
    </citation>
    <scope>NUCLEOTIDE SEQUENCE</scope>
</reference>
<keyword evidence="3" id="KW-1185">Reference proteome</keyword>
<dbReference type="EMBL" id="BQNB010014009">
    <property type="protein sequence ID" value="GJT22903.1"/>
    <property type="molecule type" value="Genomic_DNA"/>
</dbReference>
<reference evidence="2" key="1">
    <citation type="journal article" date="2022" name="Int. J. Mol. Sci.">
        <title>Draft Genome of Tanacetum Coccineum: Genomic Comparison of Closely Related Tanacetum-Family Plants.</title>
        <authorList>
            <person name="Yamashiro T."/>
            <person name="Shiraishi A."/>
            <person name="Nakayama K."/>
            <person name="Satake H."/>
        </authorList>
    </citation>
    <scope>NUCLEOTIDE SEQUENCE</scope>
</reference>
<sequence length="97" mass="11419">MSALRRSNNENMSRSSRIRRKLKDGGEVKEFQISFRHFDTERLSRSDEVLKLKNFKKDATLKISKSTNQERYEHVGPEVTSLQDSKVTRWCKEIMLG</sequence>
<gene>
    <name evidence="2" type="ORF">Tco_0892840</name>
</gene>